<evidence type="ECO:0000259" key="1">
    <source>
        <dbReference type="Pfam" id="PF18802"/>
    </source>
</evidence>
<dbReference type="EMBL" id="MU129102">
    <property type="protein sequence ID" value="KAF9506726.1"/>
    <property type="molecule type" value="Genomic_DNA"/>
</dbReference>
<protein>
    <recommendedName>
        <fullName evidence="1">CxC1-like cysteine cluster associated with KDZ transposases domain-containing protein</fullName>
    </recommendedName>
</protein>
<organism evidence="2 3">
    <name type="scientific">Hydnum rufescens UP504</name>
    <dbReference type="NCBI Taxonomy" id="1448309"/>
    <lineage>
        <taxon>Eukaryota</taxon>
        <taxon>Fungi</taxon>
        <taxon>Dikarya</taxon>
        <taxon>Basidiomycota</taxon>
        <taxon>Agaricomycotina</taxon>
        <taxon>Agaricomycetes</taxon>
        <taxon>Cantharellales</taxon>
        <taxon>Hydnaceae</taxon>
        <taxon>Hydnum</taxon>
    </lineage>
</organism>
<feature type="non-terminal residue" evidence="2">
    <location>
        <position position="203"/>
    </location>
</feature>
<evidence type="ECO:0000313" key="3">
    <source>
        <dbReference type="Proteomes" id="UP000886523"/>
    </source>
</evidence>
<gene>
    <name evidence="2" type="ORF">BS47DRAFT_1304908</name>
</gene>
<proteinExistence type="predicted"/>
<dbReference type="InterPro" id="IPR041320">
    <property type="entry name" value="CxC1"/>
</dbReference>
<dbReference type="Pfam" id="PF18802">
    <property type="entry name" value="CxC1"/>
    <property type="match status" value="1"/>
</dbReference>
<name>A0A9P6AJ68_9AGAM</name>
<accession>A0A9P6AJ68</accession>
<dbReference type="Proteomes" id="UP000886523">
    <property type="component" value="Unassembled WGS sequence"/>
</dbReference>
<dbReference type="AlphaFoldDB" id="A0A9P6AJ68"/>
<evidence type="ECO:0000313" key="2">
    <source>
        <dbReference type="EMBL" id="KAF9506726.1"/>
    </source>
</evidence>
<keyword evidence="3" id="KW-1185">Reference proteome</keyword>
<comment type="caution">
    <text evidence="2">The sequence shown here is derived from an EMBL/GenBank/DDBJ whole genome shotgun (WGS) entry which is preliminary data.</text>
</comment>
<feature type="domain" description="CxC1-like cysteine cluster associated with KDZ transposases" evidence="1">
    <location>
        <begin position="68"/>
        <end position="159"/>
    </location>
</feature>
<sequence length="203" mass="22997">MATEQRFVVHYPNYATCLDNFSVENKLSCHACRHSAAARWWDHDVIPALVRPYMAYIRLLQRGQSHTDPPPIKCSCNCRGVLKQVTAVYMDHLEYIKLQICPCAPAPLQLVQRGLFPCSPVYPALAVSLEMLEFVSTLFLHLAPNETAWSDALTTFLARQGHVFEAQDSLCQRFTSALGQFQILVRVVNAEVDKQIIIARHEI</sequence>
<dbReference type="OrthoDB" id="3200967at2759"/>
<reference evidence="2" key="1">
    <citation type="journal article" date="2020" name="Nat. Commun.">
        <title>Large-scale genome sequencing of mycorrhizal fungi provides insights into the early evolution of symbiotic traits.</title>
        <authorList>
            <person name="Miyauchi S."/>
            <person name="Kiss E."/>
            <person name="Kuo A."/>
            <person name="Drula E."/>
            <person name="Kohler A."/>
            <person name="Sanchez-Garcia M."/>
            <person name="Morin E."/>
            <person name="Andreopoulos B."/>
            <person name="Barry K.W."/>
            <person name="Bonito G."/>
            <person name="Buee M."/>
            <person name="Carver A."/>
            <person name="Chen C."/>
            <person name="Cichocki N."/>
            <person name="Clum A."/>
            <person name="Culley D."/>
            <person name="Crous P.W."/>
            <person name="Fauchery L."/>
            <person name="Girlanda M."/>
            <person name="Hayes R.D."/>
            <person name="Keri Z."/>
            <person name="LaButti K."/>
            <person name="Lipzen A."/>
            <person name="Lombard V."/>
            <person name="Magnuson J."/>
            <person name="Maillard F."/>
            <person name="Murat C."/>
            <person name="Nolan M."/>
            <person name="Ohm R.A."/>
            <person name="Pangilinan J."/>
            <person name="Pereira M.F."/>
            <person name="Perotto S."/>
            <person name="Peter M."/>
            <person name="Pfister S."/>
            <person name="Riley R."/>
            <person name="Sitrit Y."/>
            <person name="Stielow J.B."/>
            <person name="Szollosi G."/>
            <person name="Zifcakova L."/>
            <person name="Stursova M."/>
            <person name="Spatafora J.W."/>
            <person name="Tedersoo L."/>
            <person name="Vaario L.M."/>
            <person name="Yamada A."/>
            <person name="Yan M."/>
            <person name="Wang P."/>
            <person name="Xu J."/>
            <person name="Bruns T."/>
            <person name="Baldrian P."/>
            <person name="Vilgalys R."/>
            <person name="Dunand C."/>
            <person name="Henrissat B."/>
            <person name="Grigoriev I.V."/>
            <person name="Hibbett D."/>
            <person name="Nagy L.G."/>
            <person name="Martin F.M."/>
        </authorList>
    </citation>
    <scope>NUCLEOTIDE SEQUENCE</scope>
    <source>
        <strain evidence="2">UP504</strain>
    </source>
</reference>